<dbReference type="Proteomes" id="UP001316803">
    <property type="component" value="Unassembled WGS sequence"/>
</dbReference>
<evidence type="ECO:0000256" key="1">
    <source>
        <dbReference type="SAM" id="MobiDB-lite"/>
    </source>
</evidence>
<feature type="region of interest" description="Disordered" evidence="1">
    <location>
        <begin position="1"/>
        <end position="35"/>
    </location>
</feature>
<dbReference type="Gene3D" id="3.40.50.150">
    <property type="entry name" value="Vaccinia Virus protein VP39"/>
    <property type="match status" value="1"/>
</dbReference>
<dbReference type="InterPro" id="IPR029063">
    <property type="entry name" value="SAM-dependent_MTases_sf"/>
</dbReference>
<dbReference type="AlphaFoldDB" id="A0AAN8EHV0"/>
<dbReference type="EMBL" id="JAKLMC020000005">
    <property type="protein sequence ID" value="KAK5956034.1"/>
    <property type="molecule type" value="Genomic_DNA"/>
</dbReference>
<keyword evidence="3" id="KW-1185">Reference proteome</keyword>
<feature type="compositionally biased region" description="Acidic residues" evidence="1">
    <location>
        <begin position="13"/>
        <end position="27"/>
    </location>
</feature>
<sequence>MATTDNNTVAAEVDVDDDHDSGIEDYDNQSTTSTSLKSSMEAYTYENGRRYHAFRAGEYPLPNDEIEQDRMDLLHHIWRLILDGALLLSASQIDSPQRILDVGTGTGIWAIDIADEYPSAQVIATDLSPIQPAWVPPNCHFYVDDAESEWVFEPLDLIHGRSLGGSISDWPRFYRQCFRCLKPGGHLEMQEHDAWVSALEEEPPWTNHWNVTLNEASARFGKYLNVAGEGRHVDWIREAGFMDVEDKVFQVPVGSWAKGRKEIGVYNLAQMRDAVEPYTLALYTKVLGKSVDETRVVIEHVKREFSRKRNHLYVNYHFLTAKKPIAPSSTNA</sequence>
<comment type="caution">
    <text evidence="2">The sequence shown here is derived from an EMBL/GenBank/DDBJ whole genome shotgun (WGS) entry which is preliminary data.</text>
</comment>
<proteinExistence type="predicted"/>
<evidence type="ECO:0000313" key="3">
    <source>
        <dbReference type="Proteomes" id="UP001316803"/>
    </source>
</evidence>
<protein>
    <recommendedName>
        <fullName evidence="4">S-adenosyl-L-methionine-dependent methyltransferase</fullName>
    </recommendedName>
</protein>
<accession>A0AAN8EHV0</accession>
<reference evidence="2 3" key="1">
    <citation type="submission" date="2022-12" db="EMBL/GenBank/DDBJ databases">
        <title>Genomic features and morphological characterization of a novel Knufia sp. strain isolated from spacecraft assembly facility.</title>
        <authorList>
            <person name="Teixeira M."/>
            <person name="Chander A.M."/>
            <person name="Stajich J.E."/>
            <person name="Venkateswaran K."/>
        </authorList>
    </citation>
    <scope>NUCLEOTIDE SEQUENCE [LARGE SCALE GENOMIC DNA]</scope>
    <source>
        <strain evidence="2 3">FJI-L2-BK-P2</strain>
    </source>
</reference>
<gene>
    <name evidence="2" type="ORF">OHC33_002607</name>
</gene>
<dbReference type="CDD" id="cd02440">
    <property type="entry name" value="AdoMet_MTases"/>
    <property type="match status" value="1"/>
</dbReference>
<dbReference type="PANTHER" id="PTHR43591">
    <property type="entry name" value="METHYLTRANSFERASE"/>
    <property type="match status" value="1"/>
</dbReference>
<evidence type="ECO:0008006" key="4">
    <source>
        <dbReference type="Google" id="ProtNLM"/>
    </source>
</evidence>
<dbReference type="Pfam" id="PF13489">
    <property type="entry name" value="Methyltransf_23"/>
    <property type="match status" value="1"/>
</dbReference>
<name>A0AAN8EHV0_9EURO</name>
<dbReference type="SUPFAM" id="SSF53335">
    <property type="entry name" value="S-adenosyl-L-methionine-dependent methyltransferases"/>
    <property type="match status" value="1"/>
</dbReference>
<evidence type="ECO:0000313" key="2">
    <source>
        <dbReference type="EMBL" id="KAK5956034.1"/>
    </source>
</evidence>
<organism evidence="2 3">
    <name type="scientific">Knufia fluminis</name>
    <dbReference type="NCBI Taxonomy" id="191047"/>
    <lineage>
        <taxon>Eukaryota</taxon>
        <taxon>Fungi</taxon>
        <taxon>Dikarya</taxon>
        <taxon>Ascomycota</taxon>
        <taxon>Pezizomycotina</taxon>
        <taxon>Eurotiomycetes</taxon>
        <taxon>Chaetothyriomycetidae</taxon>
        <taxon>Chaetothyriales</taxon>
        <taxon>Trichomeriaceae</taxon>
        <taxon>Knufia</taxon>
    </lineage>
</organism>
<dbReference type="PANTHER" id="PTHR43591:SF10">
    <property type="entry name" value="ABC TRANSMEMBRANE TYPE-1 DOMAIN-CONTAINING PROTEIN-RELATED"/>
    <property type="match status" value="1"/>
</dbReference>
<dbReference type="GO" id="GO:0008168">
    <property type="term" value="F:methyltransferase activity"/>
    <property type="evidence" value="ECO:0007669"/>
    <property type="project" value="TreeGrafter"/>
</dbReference>